<name>A0A4C1YPC7_EUMVA</name>
<evidence type="ECO:0000313" key="2">
    <source>
        <dbReference type="Proteomes" id="UP000299102"/>
    </source>
</evidence>
<sequence>MSCRRLFLDRAVSLITGRCINLVDGPSVRLTPLIHYVSRTRGISRLRAGAPHSVRRNERGPLILMNIITDLRLHAAADTHSQRNADSHIHQGVRSVKTKLQMRSQPPRVTSSHALRQRVDLFEDHSSHVCPATRARAATHSFDRHNTPADGGRQILINLYHTRVMMPDSAFVVLEARNRQILNSKGSALSPHSSQTLHKPVQRRLRPANGRIDVKRVSRGTERTL</sequence>
<accession>A0A4C1YPC7</accession>
<evidence type="ECO:0000313" key="1">
    <source>
        <dbReference type="EMBL" id="GBP78116.1"/>
    </source>
</evidence>
<dbReference type="AlphaFoldDB" id="A0A4C1YPC7"/>
<gene>
    <name evidence="1" type="ORF">EVAR_53563_1</name>
</gene>
<dbReference type="EMBL" id="BGZK01001357">
    <property type="protein sequence ID" value="GBP78116.1"/>
    <property type="molecule type" value="Genomic_DNA"/>
</dbReference>
<reference evidence="1 2" key="1">
    <citation type="journal article" date="2019" name="Commun. Biol.">
        <title>The bagworm genome reveals a unique fibroin gene that provides high tensile strength.</title>
        <authorList>
            <person name="Kono N."/>
            <person name="Nakamura H."/>
            <person name="Ohtoshi R."/>
            <person name="Tomita M."/>
            <person name="Numata K."/>
            <person name="Arakawa K."/>
        </authorList>
    </citation>
    <scope>NUCLEOTIDE SEQUENCE [LARGE SCALE GENOMIC DNA]</scope>
</reference>
<keyword evidence="2" id="KW-1185">Reference proteome</keyword>
<comment type="caution">
    <text evidence="1">The sequence shown here is derived from an EMBL/GenBank/DDBJ whole genome shotgun (WGS) entry which is preliminary data.</text>
</comment>
<protein>
    <submittedName>
        <fullName evidence="1">Uncharacterized protein</fullName>
    </submittedName>
</protein>
<organism evidence="1 2">
    <name type="scientific">Eumeta variegata</name>
    <name type="common">Bagworm moth</name>
    <name type="synonym">Eumeta japonica</name>
    <dbReference type="NCBI Taxonomy" id="151549"/>
    <lineage>
        <taxon>Eukaryota</taxon>
        <taxon>Metazoa</taxon>
        <taxon>Ecdysozoa</taxon>
        <taxon>Arthropoda</taxon>
        <taxon>Hexapoda</taxon>
        <taxon>Insecta</taxon>
        <taxon>Pterygota</taxon>
        <taxon>Neoptera</taxon>
        <taxon>Endopterygota</taxon>
        <taxon>Lepidoptera</taxon>
        <taxon>Glossata</taxon>
        <taxon>Ditrysia</taxon>
        <taxon>Tineoidea</taxon>
        <taxon>Psychidae</taxon>
        <taxon>Oiketicinae</taxon>
        <taxon>Eumeta</taxon>
    </lineage>
</organism>
<proteinExistence type="predicted"/>
<dbReference type="Proteomes" id="UP000299102">
    <property type="component" value="Unassembled WGS sequence"/>
</dbReference>